<dbReference type="PROSITE" id="PS00211">
    <property type="entry name" value="ABC_TRANSPORTER_1"/>
    <property type="match status" value="1"/>
</dbReference>
<dbReference type="InterPro" id="IPR032781">
    <property type="entry name" value="ABC_tran_Xtn"/>
</dbReference>
<comment type="similarity">
    <text evidence="1">Belongs to the ABC transporter superfamily. ABCF family. Translational throttle EttA subfamily.</text>
</comment>
<dbReference type="PANTHER" id="PTHR42855">
    <property type="entry name" value="ABC TRANSPORTER ATP-BINDING SUBUNIT"/>
    <property type="match status" value="1"/>
</dbReference>
<dbReference type="OrthoDB" id="9801441at2"/>
<evidence type="ECO:0000256" key="4">
    <source>
        <dbReference type="ARBA" id="ARBA00022730"/>
    </source>
</evidence>
<organism evidence="14 15">
    <name type="scientific">Tissierella creatinophila DSM 6911</name>
    <dbReference type="NCBI Taxonomy" id="1123403"/>
    <lineage>
        <taxon>Bacteria</taxon>
        <taxon>Bacillati</taxon>
        <taxon>Bacillota</taxon>
        <taxon>Tissierellia</taxon>
        <taxon>Tissierellales</taxon>
        <taxon>Tissierellaceae</taxon>
        <taxon>Tissierella</taxon>
    </lineage>
</organism>
<keyword evidence="8 14" id="KW-0067">ATP-binding</keyword>
<dbReference type="InterPro" id="IPR003593">
    <property type="entry name" value="AAA+_ATPase"/>
</dbReference>
<dbReference type="AlphaFoldDB" id="A0A1U7M639"/>
<keyword evidence="11" id="KW-0648">Protein biosynthesis</keyword>
<dbReference type="Proteomes" id="UP000186112">
    <property type="component" value="Unassembled WGS sequence"/>
</dbReference>
<dbReference type="FunFam" id="3.40.50.300:FF:000183">
    <property type="entry name" value="ABC transporter ATP-binding protein yjjK"/>
    <property type="match status" value="1"/>
</dbReference>
<evidence type="ECO:0000256" key="11">
    <source>
        <dbReference type="ARBA" id="ARBA00022917"/>
    </source>
</evidence>
<dbReference type="GO" id="GO:0000049">
    <property type="term" value="F:tRNA binding"/>
    <property type="evidence" value="ECO:0007669"/>
    <property type="project" value="UniProtKB-KW"/>
</dbReference>
<dbReference type="FunFam" id="3.40.50.300:FF:000011">
    <property type="entry name" value="Putative ABC transporter ATP-binding component"/>
    <property type="match status" value="1"/>
</dbReference>
<dbReference type="Pfam" id="PF12848">
    <property type="entry name" value="ABC_tran_Xtn"/>
    <property type="match status" value="1"/>
</dbReference>
<dbReference type="InterPro" id="IPR037118">
    <property type="entry name" value="Val-tRNA_synth_C_sf"/>
</dbReference>
<evidence type="ECO:0000256" key="7">
    <source>
        <dbReference type="ARBA" id="ARBA00022801"/>
    </source>
</evidence>
<keyword evidence="12" id="KW-0175">Coiled coil</keyword>
<dbReference type="InterPro" id="IPR027417">
    <property type="entry name" value="P-loop_NTPase"/>
</dbReference>
<gene>
    <name evidence="14" type="ORF">TICRE_12860</name>
</gene>
<protein>
    <submittedName>
        <fullName evidence="14">Putative ABC transporter ATP-binding protein</fullName>
    </submittedName>
</protein>
<evidence type="ECO:0000256" key="8">
    <source>
        <dbReference type="ARBA" id="ARBA00022840"/>
    </source>
</evidence>
<sequence length="625" mass="72143">MILLNIEEVSKEYTDKVLMKDISFSIHEGDKIGLIGINGTGKTTLLKLISALEEPDSGRIIKSKGINIEYMPQNVEFDSNSTILDEVFKGHSDNMKVLRAYKKAVANPNTPKEEIIKLSSQMDNVGGWELESEAKTVLTKLGVEDFNEQIENLSGGEKRRISLASSLINPSDILILDEPTNHLDNNTIEWLEEYLRNKKGALIMVTHDRYFLDRVCSKIIELDGGNLYSYEGNYSYFLEKKMEREMSEMATEEKRKNLYRNELKWIKRGVRARGTKQKARIDRFEKLKDSKVDFNQEKVDIDVGTSRLGKKIIEIKGISKSFDDVKLIEDFSYTVLRDDRIGILGDNGIGKSTLFRIIEGKIEPDSGTIEIGETINLGIFRQEVDDFDENQRAIEYIKKSGEYVSTSDGVKISASQMMEKFLFDKDLQYAPIGKLSGGERRRLYLLKVLMKAPNVLLLDEPTNDLDIETLTILEDYIENFNGAVIIISHDRYLLDKIAEKVFVFVGQGVVKQYTGNYSYFKETEEVKEETKKIVEKPKIEKEKTKKITKFSYNEKREWDTIDSDIENLEIEIKKIEEALKKHSSDYTKLEELLKEKEKTEEKLEEKMERWVILSEKLEEFESRDI</sequence>
<evidence type="ECO:0000256" key="3">
    <source>
        <dbReference type="ARBA" id="ARBA00022555"/>
    </source>
</evidence>
<dbReference type="GO" id="GO:0003677">
    <property type="term" value="F:DNA binding"/>
    <property type="evidence" value="ECO:0007669"/>
    <property type="project" value="InterPro"/>
</dbReference>
<keyword evidence="10" id="KW-0694">RNA-binding</keyword>
<feature type="coiled-coil region" evidence="12">
    <location>
        <begin position="558"/>
        <end position="613"/>
    </location>
</feature>
<evidence type="ECO:0000256" key="1">
    <source>
        <dbReference type="ARBA" id="ARBA00005868"/>
    </source>
</evidence>
<accession>A0A1U7M639</accession>
<keyword evidence="9" id="KW-0810">Translation regulation</keyword>
<dbReference type="PANTHER" id="PTHR42855:SF1">
    <property type="entry name" value="ABC TRANSPORTER DOMAIN-CONTAINING PROTEIN"/>
    <property type="match status" value="1"/>
</dbReference>
<feature type="domain" description="ABC transporter" evidence="13">
    <location>
        <begin position="4"/>
        <end position="249"/>
    </location>
</feature>
<keyword evidence="7" id="KW-0378">Hydrolase</keyword>
<dbReference type="Gene3D" id="3.40.50.300">
    <property type="entry name" value="P-loop containing nucleotide triphosphate hydrolases"/>
    <property type="match status" value="2"/>
</dbReference>
<keyword evidence="2" id="KW-0963">Cytoplasm</keyword>
<evidence type="ECO:0000256" key="9">
    <source>
        <dbReference type="ARBA" id="ARBA00022845"/>
    </source>
</evidence>
<reference evidence="14 15" key="1">
    <citation type="submission" date="2016-02" db="EMBL/GenBank/DDBJ databases">
        <title>Genome sequence of Tissierella creatinophila DSM 6911.</title>
        <authorList>
            <person name="Poehlein A."/>
            <person name="Daniel R."/>
        </authorList>
    </citation>
    <scope>NUCLEOTIDE SEQUENCE [LARGE SCALE GENOMIC DNA]</scope>
    <source>
        <strain evidence="14 15">DSM 6911</strain>
    </source>
</reference>
<dbReference type="Gene3D" id="1.10.287.380">
    <property type="entry name" value="Valyl-tRNA synthetase, C-terminal domain"/>
    <property type="match status" value="1"/>
</dbReference>
<keyword evidence="6" id="KW-0547">Nucleotide-binding</keyword>
<evidence type="ECO:0000256" key="10">
    <source>
        <dbReference type="ARBA" id="ARBA00022884"/>
    </source>
</evidence>
<evidence type="ECO:0000313" key="15">
    <source>
        <dbReference type="Proteomes" id="UP000186112"/>
    </source>
</evidence>
<dbReference type="GO" id="GO:0016887">
    <property type="term" value="F:ATP hydrolysis activity"/>
    <property type="evidence" value="ECO:0007669"/>
    <property type="project" value="InterPro"/>
</dbReference>
<evidence type="ECO:0000313" key="14">
    <source>
        <dbReference type="EMBL" id="OLS02746.1"/>
    </source>
</evidence>
<dbReference type="SMART" id="SM00382">
    <property type="entry name" value="AAA"/>
    <property type="match status" value="2"/>
</dbReference>
<evidence type="ECO:0000256" key="6">
    <source>
        <dbReference type="ARBA" id="ARBA00022741"/>
    </source>
</evidence>
<dbReference type="GO" id="GO:0006412">
    <property type="term" value="P:translation"/>
    <property type="evidence" value="ECO:0007669"/>
    <property type="project" value="UniProtKB-KW"/>
</dbReference>
<feature type="domain" description="ABC transporter" evidence="13">
    <location>
        <begin position="313"/>
        <end position="531"/>
    </location>
</feature>
<dbReference type="EMBL" id="LTDM01000019">
    <property type="protein sequence ID" value="OLS02746.1"/>
    <property type="molecule type" value="Genomic_DNA"/>
</dbReference>
<name>A0A1U7M639_TISCR</name>
<dbReference type="CDD" id="cd03221">
    <property type="entry name" value="ABCF_EF-3"/>
    <property type="match status" value="2"/>
</dbReference>
<dbReference type="SUPFAM" id="SSF52540">
    <property type="entry name" value="P-loop containing nucleoside triphosphate hydrolases"/>
    <property type="match status" value="2"/>
</dbReference>
<dbReference type="RefSeq" id="WP_075726281.1">
    <property type="nucleotide sequence ID" value="NZ_LTDM01000019.1"/>
</dbReference>
<keyword evidence="4" id="KW-0699">rRNA-binding</keyword>
<dbReference type="InterPro" id="IPR032524">
    <property type="entry name" value="ABC_tran_C"/>
</dbReference>
<dbReference type="Pfam" id="PF00005">
    <property type="entry name" value="ABC_tran"/>
    <property type="match status" value="2"/>
</dbReference>
<dbReference type="InterPro" id="IPR003439">
    <property type="entry name" value="ABC_transporter-like_ATP-bd"/>
</dbReference>
<keyword evidence="3" id="KW-0820">tRNA-binding</keyword>
<dbReference type="PROSITE" id="PS50893">
    <property type="entry name" value="ABC_TRANSPORTER_2"/>
    <property type="match status" value="2"/>
</dbReference>
<dbReference type="InterPro" id="IPR051309">
    <property type="entry name" value="ABCF_ATPase"/>
</dbReference>
<evidence type="ECO:0000256" key="5">
    <source>
        <dbReference type="ARBA" id="ARBA00022737"/>
    </source>
</evidence>
<evidence type="ECO:0000259" key="13">
    <source>
        <dbReference type="PROSITE" id="PS50893"/>
    </source>
</evidence>
<dbReference type="Pfam" id="PF16326">
    <property type="entry name" value="ABC_tran_CTD"/>
    <property type="match status" value="1"/>
</dbReference>
<dbReference type="GO" id="GO:0005524">
    <property type="term" value="F:ATP binding"/>
    <property type="evidence" value="ECO:0007669"/>
    <property type="project" value="UniProtKB-KW"/>
</dbReference>
<dbReference type="GO" id="GO:0019843">
    <property type="term" value="F:rRNA binding"/>
    <property type="evidence" value="ECO:0007669"/>
    <property type="project" value="UniProtKB-KW"/>
</dbReference>
<dbReference type="InterPro" id="IPR017871">
    <property type="entry name" value="ABC_transporter-like_CS"/>
</dbReference>
<evidence type="ECO:0000256" key="2">
    <source>
        <dbReference type="ARBA" id="ARBA00022490"/>
    </source>
</evidence>
<evidence type="ECO:0000256" key="12">
    <source>
        <dbReference type="SAM" id="Coils"/>
    </source>
</evidence>
<comment type="caution">
    <text evidence="14">The sequence shown here is derived from an EMBL/GenBank/DDBJ whole genome shotgun (WGS) entry which is preliminary data.</text>
</comment>
<keyword evidence="15" id="KW-1185">Reference proteome</keyword>
<proteinExistence type="inferred from homology"/>
<dbReference type="GO" id="GO:0006417">
    <property type="term" value="P:regulation of translation"/>
    <property type="evidence" value="ECO:0007669"/>
    <property type="project" value="UniProtKB-KW"/>
</dbReference>
<keyword evidence="5" id="KW-0677">Repeat</keyword>